<dbReference type="InterPro" id="IPR031941">
    <property type="entry name" value="DUF4773"/>
</dbReference>
<reference evidence="2" key="2">
    <citation type="submission" date="2023-05" db="EMBL/GenBank/DDBJ databases">
        <authorList>
            <person name="Fouks B."/>
        </authorList>
    </citation>
    <scope>NUCLEOTIDE SEQUENCE</scope>
    <source>
        <strain evidence="2">Stay&amp;Tobe</strain>
        <tissue evidence="2">Testes</tissue>
    </source>
</reference>
<dbReference type="EMBL" id="JASPKZ010005442">
    <property type="protein sequence ID" value="KAJ9588609.1"/>
    <property type="molecule type" value="Genomic_DNA"/>
</dbReference>
<dbReference type="Pfam" id="PF15998">
    <property type="entry name" value="DUF4773"/>
    <property type="match status" value="1"/>
</dbReference>
<evidence type="ECO:0000259" key="1">
    <source>
        <dbReference type="Pfam" id="PF15998"/>
    </source>
</evidence>
<organism evidence="2 3">
    <name type="scientific">Diploptera punctata</name>
    <name type="common">Pacific beetle cockroach</name>
    <dbReference type="NCBI Taxonomy" id="6984"/>
    <lineage>
        <taxon>Eukaryota</taxon>
        <taxon>Metazoa</taxon>
        <taxon>Ecdysozoa</taxon>
        <taxon>Arthropoda</taxon>
        <taxon>Hexapoda</taxon>
        <taxon>Insecta</taxon>
        <taxon>Pterygota</taxon>
        <taxon>Neoptera</taxon>
        <taxon>Polyneoptera</taxon>
        <taxon>Dictyoptera</taxon>
        <taxon>Blattodea</taxon>
        <taxon>Blaberoidea</taxon>
        <taxon>Blaberidae</taxon>
        <taxon>Diplopterinae</taxon>
        <taxon>Diploptera</taxon>
    </lineage>
</organism>
<proteinExistence type="predicted"/>
<comment type="caution">
    <text evidence="2">The sequence shown here is derived from an EMBL/GenBank/DDBJ whole genome shotgun (WGS) entry which is preliminary data.</text>
</comment>
<evidence type="ECO:0000313" key="3">
    <source>
        <dbReference type="Proteomes" id="UP001233999"/>
    </source>
</evidence>
<sequence>TTHPCIQLTYVPEDLGVRLDILLNDRSVYQTSLSARNPPPFCVGTGIPLLNVCVRVYDIRVQRQSVRACANLELQFAGRPLIVVSFDCIRIDSSGIGLERPPPPASLVKGPDPIYILLKSNVKTSHHLVTNKL</sequence>
<reference evidence="2" key="1">
    <citation type="journal article" date="2023" name="IScience">
        <title>Live-bearing cockroach genome reveals convergent evolutionary mechanisms linked to viviparity in insects and beyond.</title>
        <authorList>
            <person name="Fouks B."/>
            <person name="Harrison M.C."/>
            <person name="Mikhailova A.A."/>
            <person name="Marchal E."/>
            <person name="English S."/>
            <person name="Carruthers M."/>
            <person name="Jennings E.C."/>
            <person name="Chiamaka E.L."/>
            <person name="Frigard R.A."/>
            <person name="Pippel M."/>
            <person name="Attardo G.M."/>
            <person name="Benoit J.B."/>
            <person name="Bornberg-Bauer E."/>
            <person name="Tobe S.S."/>
        </authorList>
    </citation>
    <scope>NUCLEOTIDE SEQUENCE</scope>
    <source>
        <strain evidence="2">Stay&amp;Tobe</strain>
    </source>
</reference>
<dbReference type="Proteomes" id="UP001233999">
    <property type="component" value="Unassembled WGS sequence"/>
</dbReference>
<dbReference type="PANTHER" id="PTHR36299">
    <property type="entry name" value="AGAP008005-PA"/>
    <property type="match status" value="1"/>
</dbReference>
<feature type="domain" description="DUF4773" evidence="1">
    <location>
        <begin position="3"/>
        <end position="95"/>
    </location>
</feature>
<dbReference type="PANTHER" id="PTHR36299:SF1">
    <property type="entry name" value="DUF4773 DOMAIN-CONTAINING PROTEIN"/>
    <property type="match status" value="1"/>
</dbReference>
<gene>
    <name evidence="2" type="ORF">L9F63_028089</name>
</gene>
<name>A0AAD7ZXJ4_DIPPU</name>
<keyword evidence="3" id="KW-1185">Reference proteome</keyword>
<accession>A0AAD7ZXJ4</accession>
<protein>
    <recommendedName>
        <fullName evidence="1">DUF4773 domain-containing protein</fullName>
    </recommendedName>
</protein>
<evidence type="ECO:0000313" key="2">
    <source>
        <dbReference type="EMBL" id="KAJ9588609.1"/>
    </source>
</evidence>
<feature type="non-terminal residue" evidence="2">
    <location>
        <position position="133"/>
    </location>
</feature>
<dbReference type="AlphaFoldDB" id="A0AAD7ZXJ4"/>